<evidence type="ECO:0000313" key="3">
    <source>
        <dbReference type="Proteomes" id="UP001057418"/>
    </source>
</evidence>
<protein>
    <submittedName>
        <fullName evidence="2">DNA helicase</fullName>
    </submittedName>
</protein>
<evidence type="ECO:0000256" key="1">
    <source>
        <dbReference type="SAM" id="MobiDB-lite"/>
    </source>
</evidence>
<evidence type="ECO:0000313" key="2">
    <source>
        <dbReference type="EMBL" id="USL85052.1"/>
    </source>
</evidence>
<keyword evidence="3" id="KW-1185">Reference proteome</keyword>
<dbReference type="GO" id="GO:0004386">
    <property type="term" value="F:helicase activity"/>
    <property type="evidence" value="ECO:0007669"/>
    <property type="project" value="UniProtKB-KW"/>
</dbReference>
<keyword evidence="2" id="KW-0547">Nucleotide-binding</keyword>
<accession>A0A9E7MI90</accession>
<proteinExistence type="predicted"/>
<keyword evidence="2" id="KW-0347">Helicase</keyword>
<dbReference type="Proteomes" id="UP001057418">
    <property type="component" value="Segment"/>
</dbReference>
<sequence>MGRRRIVHWDEEDAYTSWRRAYCYLQKSGAVAFTKRRTHRRERQEARAALRKDPHNA</sequence>
<feature type="region of interest" description="Disordered" evidence="1">
    <location>
        <begin position="35"/>
        <end position="57"/>
    </location>
</feature>
<keyword evidence="2" id="KW-0067">ATP-binding</keyword>
<name>A0A9E7MI90_9CAUD</name>
<organism evidence="2 3">
    <name type="scientific">Arthrobacter phage SWEP2</name>
    <dbReference type="NCBI Taxonomy" id="2945958"/>
    <lineage>
        <taxon>Viruses</taxon>
        <taxon>Duplodnaviria</taxon>
        <taxon>Heunggongvirae</taxon>
        <taxon>Uroviricota</taxon>
        <taxon>Caudoviricetes</taxon>
        <taxon>Casidaviridae</taxon>
        <taxon>Swepdovirus</taxon>
        <taxon>Swepdovirus SWEP2</taxon>
    </lineage>
</organism>
<dbReference type="EMBL" id="ON528933">
    <property type="protein sequence ID" value="USL85052.1"/>
    <property type="molecule type" value="Genomic_DNA"/>
</dbReference>
<reference evidence="2" key="1">
    <citation type="submission" date="2022-05" db="EMBL/GenBank/DDBJ databases">
        <authorList>
            <person name="Ruan C."/>
        </authorList>
    </citation>
    <scope>NUCLEOTIDE SEQUENCE</scope>
</reference>
<keyword evidence="2" id="KW-0378">Hydrolase</keyword>
<feature type="compositionally biased region" description="Basic and acidic residues" evidence="1">
    <location>
        <begin position="42"/>
        <end position="57"/>
    </location>
</feature>